<dbReference type="Proteomes" id="UP000008144">
    <property type="component" value="Chromosome 1"/>
</dbReference>
<reference evidence="1" key="2">
    <citation type="journal article" date="2008" name="Genome Biol.">
        <title>Improved genome assembly and evidence-based global gene model set for the chordate Ciona intestinalis: new insight into intron and operon populations.</title>
        <authorList>
            <person name="Satou Y."/>
            <person name="Mineta K."/>
            <person name="Ogasawara M."/>
            <person name="Sasakura Y."/>
            <person name="Shoguchi E."/>
            <person name="Ueno K."/>
            <person name="Yamada L."/>
            <person name="Matsumoto J."/>
            <person name="Wasserscheid J."/>
            <person name="Dewar K."/>
            <person name="Wiley G.B."/>
            <person name="Macmil S.L."/>
            <person name="Roe B.A."/>
            <person name="Zeller R.W."/>
            <person name="Hastings K.E."/>
            <person name="Lemaire P."/>
            <person name="Lindquist E."/>
            <person name="Endo T."/>
            <person name="Hotta K."/>
            <person name="Inaba K."/>
        </authorList>
    </citation>
    <scope>NUCLEOTIDE SEQUENCE [LARGE SCALE GENOMIC DNA]</scope>
    <source>
        <strain evidence="1">wild type</strain>
    </source>
</reference>
<name>H2XNU1_CIOIN</name>
<evidence type="ECO:0000313" key="1">
    <source>
        <dbReference type="Ensembl" id="ENSCINP00000031324.1"/>
    </source>
</evidence>
<proteinExistence type="predicted"/>
<dbReference type="InParanoid" id="H2XNU1"/>
<dbReference type="EMBL" id="EAAA01000141">
    <property type="status" value="NOT_ANNOTATED_CDS"/>
    <property type="molecule type" value="Genomic_DNA"/>
</dbReference>
<organism evidence="1 2">
    <name type="scientific">Ciona intestinalis</name>
    <name type="common">Transparent sea squirt</name>
    <name type="synonym">Ascidia intestinalis</name>
    <dbReference type="NCBI Taxonomy" id="7719"/>
    <lineage>
        <taxon>Eukaryota</taxon>
        <taxon>Metazoa</taxon>
        <taxon>Chordata</taxon>
        <taxon>Tunicata</taxon>
        <taxon>Ascidiacea</taxon>
        <taxon>Phlebobranchia</taxon>
        <taxon>Cionidae</taxon>
        <taxon>Ciona</taxon>
    </lineage>
</organism>
<accession>H2XNU1</accession>
<dbReference type="HOGENOM" id="CLU_3175107_0_0_1"/>
<sequence length="47" mass="5425">MFNMHAQFCMCTHTHMCLQNHVSAILYVRNFVHAQAYVSAVLEKANN</sequence>
<dbReference type="Ensembl" id="ENSCINT00000034956.1">
    <property type="protein sequence ID" value="ENSCINP00000031324.1"/>
    <property type="gene ID" value="ENSCING00000022417.1"/>
</dbReference>
<reference evidence="1" key="3">
    <citation type="submission" date="2025-08" db="UniProtKB">
        <authorList>
            <consortium name="Ensembl"/>
        </authorList>
    </citation>
    <scope>IDENTIFICATION</scope>
</reference>
<keyword evidence="2" id="KW-1185">Reference proteome</keyword>
<evidence type="ECO:0000313" key="2">
    <source>
        <dbReference type="Proteomes" id="UP000008144"/>
    </source>
</evidence>
<reference evidence="1" key="4">
    <citation type="submission" date="2025-09" db="UniProtKB">
        <authorList>
            <consortium name="Ensembl"/>
        </authorList>
    </citation>
    <scope>IDENTIFICATION</scope>
</reference>
<dbReference type="AlphaFoldDB" id="H2XNU1"/>
<reference evidence="2" key="1">
    <citation type="journal article" date="2002" name="Science">
        <title>The draft genome of Ciona intestinalis: insights into chordate and vertebrate origins.</title>
        <authorList>
            <person name="Dehal P."/>
            <person name="Satou Y."/>
            <person name="Campbell R.K."/>
            <person name="Chapman J."/>
            <person name="Degnan B."/>
            <person name="De Tomaso A."/>
            <person name="Davidson B."/>
            <person name="Di Gregorio A."/>
            <person name="Gelpke M."/>
            <person name="Goodstein D.M."/>
            <person name="Harafuji N."/>
            <person name="Hastings K.E."/>
            <person name="Ho I."/>
            <person name="Hotta K."/>
            <person name="Huang W."/>
            <person name="Kawashima T."/>
            <person name="Lemaire P."/>
            <person name="Martinez D."/>
            <person name="Meinertzhagen I.A."/>
            <person name="Necula S."/>
            <person name="Nonaka M."/>
            <person name="Putnam N."/>
            <person name="Rash S."/>
            <person name="Saiga H."/>
            <person name="Satake M."/>
            <person name="Terry A."/>
            <person name="Yamada L."/>
            <person name="Wang H.G."/>
            <person name="Awazu S."/>
            <person name="Azumi K."/>
            <person name="Boore J."/>
            <person name="Branno M."/>
            <person name="Chin-Bow S."/>
            <person name="DeSantis R."/>
            <person name="Doyle S."/>
            <person name="Francino P."/>
            <person name="Keys D.N."/>
            <person name="Haga S."/>
            <person name="Hayashi H."/>
            <person name="Hino K."/>
            <person name="Imai K.S."/>
            <person name="Inaba K."/>
            <person name="Kano S."/>
            <person name="Kobayashi K."/>
            <person name="Kobayashi M."/>
            <person name="Lee B.I."/>
            <person name="Makabe K.W."/>
            <person name="Manohar C."/>
            <person name="Matassi G."/>
            <person name="Medina M."/>
            <person name="Mochizuki Y."/>
            <person name="Mount S."/>
            <person name="Morishita T."/>
            <person name="Miura S."/>
            <person name="Nakayama A."/>
            <person name="Nishizaka S."/>
            <person name="Nomoto H."/>
            <person name="Ohta F."/>
            <person name="Oishi K."/>
            <person name="Rigoutsos I."/>
            <person name="Sano M."/>
            <person name="Sasaki A."/>
            <person name="Sasakura Y."/>
            <person name="Shoguchi E."/>
            <person name="Shin-i T."/>
            <person name="Spagnuolo A."/>
            <person name="Stainier D."/>
            <person name="Suzuki M.M."/>
            <person name="Tassy O."/>
            <person name="Takatori N."/>
            <person name="Tokuoka M."/>
            <person name="Yagi K."/>
            <person name="Yoshizaki F."/>
            <person name="Wada S."/>
            <person name="Zhang C."/>
            <person name="Hyatt P.D."/>
            <person name="Larimer F."/>
            <person name="Detter C."/>
            <person name="Doggett N."/>
            <person name="Glavina T."/>
            <person name="Hawkins T."/>
            <person name="Richardson P."/>
            <person name="Lucas S."/>
            <person name="Kohara Y."/>
            <person name="Levine M."/>
            <person name="Satoh N."/>
            <person name="Rokhsar D.S."/>
        </authorList>
    </citation>
    <scope>NUCLEOTIDE SEQUENCE [LARGE SCALE GENOMIC DNA]</scope>
</reference>
<protein>
    <submittedName>
        <fullName evidence="1">Uncharacterized protein</fullName>
    </submittedName>
</protein>